<keyword evidence="8" id="KW-0067">ATP-binding</keyword>
<evidence type="ECO:0000256" key="2">
    <source>
        <dbReference type="ARBA" id="ARBA00022475"/>
    </source>
</evidence>
<dbReference type="InterPro" id="IPR003660">
    <property type="entry name" value="HAMP_dom"/>
</dbReference>
<evidence type="ECO:0000256" key="12">
    <source>
        <dbReference type="SAM" id="MobiDB-lite"/>
    </source>
</evidence>
<evidence type="ECO:0000256" key="10">
    <source>
        <dbReference type="ARBA" id="ARBA00023012"/>
    </source>
</evidence>
<feature type="region of interest" description="Disordered" evidence="12">
    <location>
        <begin position="143"/>
        <end position="164"/>
    </location>
</feature>
<evidence type="ECO:0000256" key="3">
    <source>
        <dbReference type="ARBA" id="ARBA00022553"/>
    </source>
</evidence>
<evidence type="ECO:0000259" key="14">
    <source>
        <dbReference type="PROSITE" id="PS50885"/>
    </source>
</evidence>
<dbReference type="Pfam" id="PF00672">
    <property type="entry name" value="HAMP"/>
    <property type="match status" value="1"/>
</dbReference>
<keyword evidence="3" id="KW-0597">Phosphoprotein</keyword>
<evidence type="ECO:0000256" key="11">
    <source>
        <dbReference type="ARBA" id="ARBA00023136"/>
    </source>
</evidence>
<keyword evidence="4" id="KW-0808">Transferase</keyword>
<keyword evidence="16" id="KW-1185">Reference proteome</keyword>
<feature type="domain" description="HAMP" evidence="14">
    <location>
        <begin position="321"/>
        <end position="373"/>
    </location>
</feature>
<comment type="subcellular location">
    <subcellularLocation>
        <location evidence="1">Cell membrane</location>
        <topology evidence="1">Multi-pass membrane protein</topology>
    </subcellularLocation>
</comment>
<dbReference type="Pfam" id="PF06580">
    <property type="entry name" value="His_kinase"/>
    <property type="match status" value="1"/>
</dbReference>
<evidence type="ECO:0000256" key="7">
    <source>
        <dbReference type="ARBA" id="ARBA00022777"/>
    </source>
</evidence>
<keyword evidence="2" id="KW-1003">Cell membrane</keyword>
<evidence type="ECO:0000256" key="6">
    <source>
        <dbReference type="ARBA" id="ARBA00022741"/>
    </source>
</evidence>
<dbReference type="OrthoDB" id="9776552at2"/>
<accession>A0A3D9IN39</accession>
<dbReference type="PANTHER" id="PTHR34220">
    <property type="entry name" value="SENSOR HISTIDINE KINASE YPDA"/>
    <property type="match status" value="1"/>
</dbReference>
<dbReference type="InterPro" id="IPR010559">
    <property type="entry name" value="Sig_transdc_His_kin_internal"/>
</dbReference>
<evidence type="ECO:0000313" key="16">
    <source>
        <dbReference type="Proteomes" id="UP000256977"/>
    </source>
</evidence>
<comment type="caution">
    <text evidence="15">The sequence shown here is derived from an EMBL/GenBank/DDBJ whole genome shotgun (WGS) entry which is preliminary data.</text>
</comment>
<evidence type="ECO:0000256" key="13">
    <source>
        <dbReference type="SAM" id="Phobius"/>
    </source>
</evidence>
<name>A0A3D9IN39_9BACL</name>
<organism evidence="15 16">
    <name type="scientific">Cohnella phaseoli</name>
    <dbReference type="NCBI Taxonomy" id="456490"/>
    <lineage>
        <taxon>Bacteria</taxon>
        <taxon>Bacillati</taxon>
        <taxon>Bacillota</taxon>
        <taxon>Bacilli</taxon>
        <taxon>Bacillales</taxon>
        <taxon>Paenibacillaceae</taxon>
        <taxon>Cohnella</taxon>
    </lineage>
</organism>
<dbReference type="PROSITE" id="PS50885">
    <property type="entry name" value="HAMP"/>
    <property type="match status" value="1"/>
</dbReference>
<dbReference type="RefSeq" id="WP_116063844.1">
    <property type="nucleotide sequence ID" value="NZ_QRDZ01000027.1"/>
</dbReference>
<evidence type="ECO:0000256" key="5">
    <source>
        <dbReference type="ARBA" id="ARBA00022692"/>
    </source>
</evidence>
<evidence type="ECO:0000256" key="1">
    <source>
        <dbReference type="ARBA" id="ARBA00004651"/>
    </source>
</evidence>
<evidence type="ECO:0000256" key="9">
    <source>
        <dbReference type="ARBA" id="ARBA00022989"/>
    </source>
</evidence>
<dbReference type="SMART" id="SM00387">
    <property type="entry name" value="HATPase_c"/>
    <property type="match status" value="1"/>
</dbReference>
<dbReference type="InterPro" id="IPR050640">
    <property type="entry name" value="Bact_2-comp_sensor_kinase"/>
</dbReference>
<dbReference type="Proteomes" id="UP000256977">
    <property type="component" value="Unassembled WGS sequence"/>
</dbReference>
<protein>
    <submittedName>
        <fullName evidence="15">Two-component system sensor histidine kinase YesM</fullName>
    </submittedName>
</protein>
<dbReference type="EMBL" id="QRDZ01000027">
    <property type="protein sequence ID" value="RED62929.1"/>
    <property type="molecule type" value="Genomic_DNA"/>
</dbReference>
<dbReference type="SUPFAM" id="SSF158472">
    <property type="entry name" value="HAMP domain-like"/>
    <property type="match status" value="1"/>
</dbReference>
<dbReference type="SMART" id="SM00304">
    <property type="entry name" value="HAMP"/>
    <property type="match status" value="1"/>
</dbReference>
<dbReference type="CDD" id="cd06225">
    <property type="entry name" value="HAMP"/>
    <property type="match status" value="1"/>
</dbReference>
<dbReference type="InterPro" id="IPR036890">
    <property type="entry name" value="HATPase_C_sf"/>
</dbReference>
<evidence type="ECO:0000313" key="15">
    <source>
        <dbReference type="EMBL" id="RED62929.1"/>
    </source>
</evidence>
<evidence type="ECO:0000256" key="8">
    <source>
        <dbReference type="ARBA" id="ARBA00022840"/>
    </source>
</evidence>
<reference evidence="15 16" key="1">
    <citation type="submission" date="2018-07" db="EMBL/GenBank/DDBJ databases">
        <title>Genomic Encyclopedia of Type Strains, Phase III (KMG-III): the genomes of soil and plant-associated and newly described type strains.</title>
        <authorList>
            <person name="Whitman W."/>
        </authorList>
    </citation>
    <scope>NUCLEOTIDE SEQUENCE [LARGE SCALE GENOMIC DNA]</scope>
    <source>
        <strain evidence="15 16">CECT 7287</strain>
    </source>
</reference>
<gene>
    <name evidence="15" type="ORF">DFP98_12731</name>
</gene>
<dbReference type="SUPFAM" id="SSF55874">
    <property type="entry name" value="ATPase domain of HSP90 chaperone/DNA topoisomerase II/histidine kinase"/>
    <property type="match status" value="1"/>
</dbReference>
<evidence type="ECO:0000256" key="4">
    <source>
        <dbReference type="ARBA" id="ARBA00022679"/>
    </source>
</evidence>
<dbReference type="AlphaFoldDB" id="A0A3D9IN39"/>
<dbReference type="GO" id="GO:0005886">
    <property type="term" value="C:plasma membrane"/>
    <property type="evidence" value="ECO:0007669"/>
    <property type="project" value="UniProtKB-SubCell"/>
</dbReference>
<sequence length="604" mass="68591">MIFTSIRTKMMLFLLAATLIPILASIFITYSLTTSKVTKETLKSNADLLFQGKTNLLNYMNAAQQATFIFYNDSKLFTILEDGIKDYKDDQEIYRGLMLLSYTVKDFEQAHLYLGKDDLNYLIINNRSKRSFRDEENRFVPSGLSRGSSYVQPPHPVSKYGRTDIPTTTADQVLTIHSSLYYLAAKEELGTLSIDVRLDGIRAISEQLYSAGREELYIVDDDRQVIYSSLDRSGGQRLQGDWVDRVVKEQETSGNFSLHQDGFSGEIVYDKMATPFLNWTLVKRIPNETLHQTAREAALINSGVAGLFLILTMVATVLITFSLTAPIKKLIRNMNQIQSGNLQVTVDVDRKDEFGILARRFQLAMDTINEMIIREYELELARKTNELNVLQVQTNPHFINNALQSIGTLSLQKQQPEIYNLIFSLGKMMRYSMNTGEPIVSLERELDYVKAYVSLQRQRFGEQIRYIVNVDERLLKRPVPKMIVQPLVENYFKHGFDPGAEDAEIAVTGTESRDRRWMRLEVSDNGRGMGAAELKTLQERLFQAKGVWGTGESGIGLPNILSRLKLYYNESAKLEVRPGQAGGLSVVLWIPIAEEEDGDESANR</sequence>
<dbReference type="Gene3D" id="3.30.565.10">
    <property type="entry name" value="Histidine kinase-like ATPase, C-terminal domain"/>
    <property type="match status" value="1"/>
</dbReference>
<proteinExistence type="predicted"/>
<dbReference type="GO" id="GO:0005524">
    <property type="term" value="F:ATP binding"/>
    <property type="evidence" value="ECO:0007669"/>
    <property type="project" value="UniProtKB-KW"/>
</dbReference>
<keyword evidence="7 15" id="KW-0418">Kinase</keyword>
<keyword evidence="11 13" id="KW-0472">Membrane</keyword>
<dbReference type="Gene3D" id="6.10.340.10">
    <property type="match status" value="1"/>
</dbReference>
<keyword evidence="6" id="KW-0547">Nucleotide-binding</keyword>
<keyword evidence="10" id="KW-0902">Two-component regulatory system</keyword>
<dbReference type="InterPro" id="IPR003594">
    <property type="entry name" value="HATPase_dom"/>
</dbReference>
<dbReference type="GO" id="GO:0000155">
    <property type="term" value="F:phosphorelay sensor kinase activity"/>
    <property type="evidence" value="ECO:0007669"/>
    <property type="project" value="InterPro"/>
</dbReference>
<dbReference type="PANTHER" id="PTHR34220:SF11">
    <property type="entry name" value="SENSOR PROTEIN KINASE HPTS"/>
    <property type="match status" value="1"/>
</dbReference>
<dbReference type="Pfam" id="PF02518">
    <property type="entry name" value="HATPase_c"/>
    <property type="match status" value="1"/>
</dbReference>
<feature type="transmembrane region" description="Helical" evidence="13">
    <location>
        <begin position="304"/>
        <end position="325"/>
    </location>
</feature>
<keyword evidence="9 13" id="KW-1133">Transmembrane helix</keyword>
<keyword evidence="5 13" id="KW-0812">Transmembrane</keyword>